<dbReference type="PANTHER" id="PTHR16214:SF3">
    <property type="entry name" value="TRANSMEMBRANE PROTEIN 260"/>
    <property type="match status" value="1"/>
</dbReference>
<dbReference type="Proteomes" id="UP000317371">
    <property type="component" value="Unassembled WGS sequence"/>
</dbReference>
<dbReference type="InterPro" id="IPR052724">
    <property type="entry name" value="GT117_domain-containing"/>
</dbReference>
<dbReference type="AlphaFoldDB" id="A0A540VJM0"/>
<proteinExistence type="predicted"/>
<feature type="transmembrane region" description="Helical" evidence="1">
    <location>
        <begin position="351"/>
        <end position="372"/>
    </location>
</feature>
<dbReference type="InParanoid" id="A0A540VJM0"/>
<gene>
    <name evidence="2" type="ORF">FKZ61_04775</name>
</gene>
<feature type="transmembrane region" description="Helical" evidence="1">
    <location>
        <begin position="126"/>
        <end position="144"/>
    </location>
</feature>
<dbReference type="Pfam" id="PF11028">
    <property type="entry name" value="TMEM260-like"/>
    <property type="match status" value="1"/>
</dbReference>
<accession>A0A540VJM0</accession>
<feature type="transmembrane region" description="Helical" evidence="1">
    <location>
        <begin position="156"/>
        <end position="175"/>
    </location>
</feature>
<evidence type="ECO:0000256" key="1">
    <source>
        <dbReference type="SAM" id="Phobius"/>
    </source>
</evidence>
<dbReference type="OrthoDB" id="138520at2"/>
<comment type="caution">
    <text evidence="2">The sequence shown here is derived from an EMBL/GenBank/DDBJ whole genome shotgun (WGS) entry which is preliminary data.</text>
</comment>
<keyword evidence="1" id="KW-1133">Transmembrane helix</keyword>
<feature type="transmembrane region" description="Helical" evidence="1">
    <location>
        <begin position="211"/>
        <end position="241"/>
    </location>
</feature>
<feature type="transmembrane region" description="Helical" evidence="1">
    <location>
        <begin position="404"/>
        <end position="423"/>
    </location>
</feature>
<keyword evidence="3" id="KW-1185">Reference proteome</keyword>
<reference evidence="2 3" key="1">
    <citation type="submission" date="2019-06" db="EMBL/GenBank/DDBJ databases">
        <title>Genome sequence of Litorilinea aerophila BAA-2444.</title>
        <authorList>
            <person name="Maclea K.S."/>
            <person name="Maurais E.G."/>
            <person name="Iannazzi L.C."/>
        </authorList>
    </citation>
    <scope>NUCLEOTIDE SEQUENCE [LARGE SCALE GENOMIC DNA]</scope>
    <source>
        <strain evidence="2 3">ATCC BAA-2444</strain>
    </source>
</reference>
<feature type="transmembrane region" description="Helical" evidence="1">
    <location>
        <begin position="54"/>
        <end position="75"/>
    </location>
</feature>
<keyword evidence="1" id="KW-0472">Membrane</keyword>
<evidence type="ECO:0000313" key="3">
    <source>
        <dbReference type="Proteomes" id="UP000317371"/>
    </source>
</evidence>
<feature type="transmembrane region" description="Helical" evidence="1">
    <location>
        <begin position="253"/>
        <end position="272"/>
    </location>
</feature>
<dbReference type="PANTHER" id="PTHR16214">
    <property type="entry name" value="TRANSMEMBRANE PROTEIN 260"/>
    <property type="match status" value="1"/>
</dbReference>
<feature type="transmembrane region" description="Helical" evidence="1">
    <location>
        <begin position="378"/>
        <end position="397"/>
    </location>
</feature>
<name>A0A540VJM0_9CHLR</name>
<organism evidence="2 3">
    <name type="scientific">Litorilinea aerophila</name>
    <dbReference type="NCBI Taxonomy" id="1204385"/>
    <lineage>
        <taxon>Bacteria</taxon>
        <taxon>Bacillati</taxon>
        <taxon>Chloroflexota</taxon>
        <taxon>Caldilineae</taxon>
        <taxon>Caldilineales</taxon>
        <taxon>Caldilineaceae</taxon>
        <taxon>Litorilinea</taxon>
    </lineage>
</organism>
<evidence type="ECO:0000313" key="2">
    <source>
        <dbReference type="EMBL" id="TQE96958.1"/>
    </source>
</evidence>
<keyword evidence="1" id="KW-0812">Transmembrane</keyword>
<dbReference type="EMBL" id="VIGC01000005">
    <property type="protein sequence ID" value="TQE96958.1"/>
    <property type="molecule type" value="Genomic_DNA"/>
</dbReference>
<protein>
    <submittedName>
        <fullName evidence="2">DUF2723 domain-containing protein</fullName>
    </submittedName>
</protein>
<sequence length="674" mass="74803">MNRACMIPNHRCIHKVDGLWRMRRRPVWVLGRVVVDFTPMKSKQLLAALCQERVWSWLVGLGGLFLYGATAAPSIVELFDDSLEFQLVGPTFGIAHPTGYPLYILLGGLWSRVLFPLGNWAWRMNLFSALAAAATLGLLFRLACRLFRRDDGRCDLVAALASTVAFGLGPVWWSQATVAEVYALHGLLMVAMLNLALDLPQLDPAAARRRISFLCVVVGLALAHHRTTLLALPAVGLYLLWRVPGLWRPGRHWLAWLAALGGPLLLYLYLPVRAAMGVRDLHGSYANTWQGFWDHVLARGYFRFLTDNPFALERTPAWWFGLFQEQVGLVGLGLALLGVAWIVLRRQRPAAPWLLLALLWVSHLAFALHYQVADVPVFLLPAFLVVGLFAGAGLAGLRRMLRPWSGRMVGTFLLVLLALGTGGRGPAVNRSQVWSVHNYAVAMASVPFPPQSQVIGLEGEITALLYMQQAAGLGQNATGVVADDPEERRRAVAEGVEAGLPVYLTRELAGIEDLYSFSGEGPLVRVWPRGEAQSGEPEFPRDEWFMDGRLHLEGYDLVMLEQPGNRALRLALYWRPQTALEQVAKVSLRLEDSSGNLVHWPDGRPAVSDQFPLRLVSSTRHWLPGERIRDVYYLDLPGPWSDPAVQPSRLRLILYDAETLAELGQTTFTLPGSG</sequence>
<feature type="transmembrane region" description="Helical" evidence="1">
    <location>
        <begin position="322"/>
        <end position="344"/>
    </location>
</feature>
<dbReference type="InterPro" id="IPR021280">
    <property type="entry name" value="TMEM260-like"/>
</dbReference>